<evidence type="ECO:0000313" key="1">
    <source>
        <dbReference type="EMBL" id="MFM9327878.1"/>
    </source>
</evidence>
<name>A0ACC7NTC7_9BACL</name>
<dbReference type="Proteomes" id="UP001631969">
    <property type="component" value="Unassembled WGS sequence"/>
</dbReference>
<accession>A0ACC7NTC7</accession>
<comment type="caution">
    <text evidence="1">The sequence shown here is derived from an EMBL/GenBank/DDBJ whole genome shotgun (WGS) entry which is preliminary data.</text>
</comment>
<protein>
    <submittedName>
        <fullName evidence="1">Methyl-accepting chemotaxis protein</fullName>
    </submittedName>
</protein>
<dbReference type="EMBL" id="JBJURJ010000003">
    <property type="protein sequence ID" value="MFM9327878.1"/>
    <property type="molecule type" value="Genomic_DNA"/>
</dbReference>
<organism evidence="1 2">
    <name type="scientific">Paenibacillus mesotrionivorans</name>
    <dbReference type="NCBI Taxonomy" id="3160968"/>
    <lineage>
        <taxon>Bacteria</taxon>
        <taxon>Bacillati</taxon>
        <taxon>Bacillota</taxon>
        <taxon>Bacilli</taxon>
        <taxon>Bacillales</taxon>
        <taxon>Paenibacillaceae</taxon>
        <taxon>Paenibacillus</taxon>
    </lineage>
</organism>
<keyword evidence="2" id="KW-1185">Reference proteome</keyword>
<gene>
    <name evidence="1" type="ORF">ACI1P1_06120</name>
</gene>
<sequence>MKLSLRVKISTLLFLLICIPLVLSGTLSYNLSSDALQSTIEEQLAATTASTSKEVEGRLTQVHQSLQIAARNTALSQLPLKPADAPLKTEAYQYLVNVHKDNGGLTELLAVADAQGKAIVTSSSAAPDLNVSDRDYFKQALGGTAVTSEVLISKDSNQPVVVIALPLSSGGKTSGVLLATVSFPALTGAVADVKIGESGYAYMVDKTGLLVSHPIKDKVLKENAADNGFPELNNLVKDVLAGKKKAGFYTFEGIYKYVVFQPAGNWIVATTANYDDYMAPAFSIRNDTIVITLVCILAALLLGYLMSEMGVIRPIRKLQKAMAQAGDGDLTAHTSIRSKDEFQELSESFNLMIHKQDLMIRKIRDGSELLMNMSQEMAASSEEINASIEEISANMQEIAAGAENNNDSVVNASQVLVQLSSLVQLALNKASTASENADISDKAAQDGRVRVQETVKAMETISISTGETEAILASLNTQSATVTEIVAVINAIAQQTNLLALNAAIEAARAGENGRGFAVVAGEVRKLSEESNKRANEISELVERMVDQIGKAVGAMKGASSAVTQGVDIVQETDRAFMHIIDTVQVITHNVKEIEEITRDEVATSDQIIGLIDSMGSISEQTASNSESVSSAIEEQSSTVSNLASSAQEISAMANELEGMVENIKLRGD</sequence>
<reference evidence="1" key="1">
    <citation type="submission" date="2024-12" db="EMBL/GenBank/DDBJ databases">
        <authorList>
            <person name="Wu N."/>
        </authorList>
    </citation>
    <scope>NUCLEOTIDE SEQUENCE</scope>
    <source>
        <strain evidence="1">P15</strain>
    </source>
</reference>
<proteinExistence type="predicted"/>
<evidence type="ECO:0000313" key="2">
    <source>
        <dbReference type="Proteomes" id="UP001631969"/>
    </source>
</evidence>